<name>A0A430SCU9_THESC</name>
<gene>
    <name evidence="3" type="ORF">CSW25_05370</name>
    <name evidence="2" type="ORF">CSW33_01975</name>
</gene>
<dbReference type="RefSeq" id="WP_153184168.1">
    <property type="nucleotide sequence ID" value="NZ_PELO01000034.1"/>
</dbReference>
<evidence type="ECO:0000313" key="2">
    <source>
        <dbReference type="EMBL" id="RTH34305.1"/>
    </source>
</evidence>
<reference evidence="3" key="1">
    <citation type="submission" date="2017-10" db="EMBL/GenBank/DDBJ databases">
        <authorList>
            <person name="Wilpiszeski R.L."/>
            <person name="Zhidan Z."/>
            <person name="House C.H."/>
        </authorList>
    </citation>
    <scope>NUCLEOTIDE SEQUENCE</scope>
    <source>
        <strain evidence="3">12_S12</strain>
    </source>
</reference>
<reference evidence="4 5" key="2">
    <citation type="journal article" date="2019" name="Extremophiles">
        <title>Biogeography of thermophiles and predominance of Thermus scotoductus in domestic water heaters.</title>
        <authorList>
            <person name="Wilpiszeski R.L."/>
            <person name="Zhang Z."/>
            <person name="House C.H."/>
        </authorList>
    </citation>
    <scope>NUCLEOTIDE SEQUENCE [LARGE SCALE GENOMIC DNA]</scope>
    <source>
        <strain evidence="3 5">12_S12</strain>
        <strain evidence="2 4">20_S20</strain>
    </source>
</reference>
<feature type="non-terminal residue" evidence="2">
    <location>
        <position position="36"/>
    </location>
</feature>
<dbReference type="Proteomes" id="UP000286928">
    <property type="component" value="Unassembled WGS sequence"/>
</dbReference>
<organism evidence="2 4">
    <name type="scientific">Thermus scotoductus</name>
    <dbReference type="NCBI Taxonomy" id="37636"/>
    <lineage>
        <taxon>Bacteria</taxon>
        <taxon>Thermotogati</taxon>
        <taxon>Deinococcota</taxon>
        <taxon>Deinococci</taxon>
        <taxon>Thermales</taxon>
        <taxon>Thermaceae</taxon>
        <taxon>Thermus</taxon>
    </lineage>
</organism>
<dbReference type="EMBL" id="PEMD01000039">
    <property type="protein sequence ID" value="RTH34305.1"/>
    <property type="molecule type" value="Genomic_DNA"/>
</dbReference>
<evidence type="ECO:0000313" key="5">
    <source>
        <dbReference type="Proteomes" id="UP000287962"/>
    </source>
</evidence>
<accession>A0A430SCU9</accession>
<sequence>MRKAFKYRLYPTQPQQKDLERTLSLCRHLYNAALQE</sequence>
<evidence type="ECO:0000259" key="1">
    <source>
        <dbReference type="Pfam" id="PF12323"/>
    </source>
</evidence>
<dbReference type="Pfam" id="PF12323">
    <property type="entry name" value="HTH_OrfB_IS605"/>
    <property type="match status" value="1"/>
</dbReference>
<evidence type="ECO:0000313" key="3">
    <source>
        <dbReference type="EMBL" id="RTI07836.1"/>
    </source>
</evidence>
<feature type="domain" description="Transposase putative helix-turn-helix" evidence="1">
    <location>
        <begin position="1"/>
        <end position="36"/>
    </location>
</feature>
<evidence type="ECO:0000313" key="4">
    <source>
        <dbReference type="Proteomes" id="UP000286928"/>
    </source>
</evidence>
<keyword evidence="5" id="KW-1185">Reference proteome</keyword>
<dbReference type="InterPro" id="IPR021027">
    <property type="entry name" value="Transposase_put_HTH"/>
</dbReference>
<dbReference type="Proteomes" id="UP000287962">
    <property type="component" value="Unassembled WGS sequence"/>
</dbReference>
<proteinExistence type="predicted"/>
<protein>
    <recommendedName>
        <fullName evidence="1">Transposase putative helix-turn-helix domain-containing protein</fullName>
    </recommendedName>
</protein>
<dbReference type="EMBL" id="PEML01000132">
    <property type="protein sequence ID" value="RTI07836.1"/>
    <property type="molecule type" value="Genomic_DNA"/>
</dbReference>
<comment type="caution">
    <text evidence="2">The sequence shown here is derived from an EMBL/GenBank/DDBJ whole genome shotgun (WGS) entry which is preliminary data.</text>
</comment>
<dbReference type="AlphaFoldDB" id="A0A430SCU9"/>